<dbReference type="RefSeq" id="WP_089204113.1">
    <property type="nucleotide sequence ID" value="NZ_JAQBKY010000003.1"/>
</dbReference>
<dbReference type="EMBL" id="MT898295">
    <property type="protein sequence ID" value="QOS25447.1"/>
    <property type="molecule type" value="Genomic_DNA"/>
</dbReference>
<evidence type="ECO:0000259" key="2">
    <source>
        <dbReference type="Pfam" id="PF00534"/>
    </source>
</evidence>
<reference evidence="3" key="1">
    <citation type="submission" date="2020-08" db="EMBL/GenBank/DDBJ databases">
        <title>Genetic structure, function and evolution of capsule biosynthesis loci in Vibrio parahaemolyticus.</title>
        <authorList>
            <person name="Li L."/>
            <person name="Bian S."/>
        </authorList>
    </citation>
    <scope>NUCLEOTIDE SEQUENCE</scope>
    <source>
        <strain evidence="4">VP57</strain>
        <strain evidence="3">VP58</strain>
    </source>
</reference>
<accession>A0A7M1W4H8</accession>
<protein>
    <recommendedName>
        <fullName evidence="2">Glycosyl transferase family 1 domain-containing protein</fullName>
    </recommendedName>
</protein>
<dbReference type="EMBL" id="MT898201">
    <property type="protein sequence ID" value="QOS21946.1"/>
    <property type="molecule type" value="Genomic_DNA"/>
</dbReference>
<keyword evidence="1" id="KW-0472">Membrane</keyword>
<name>A0A7M1W4H8_VIBPH</name>
<evidence type="ECO:0000313" key="3">
    <source>
        <dbReference type="EMBL" id="QOS21946.1"/>
    </source>
</evidence>
<dbReference type="SUPFAM" id="SSF53756">
    <property type="entry name" value="UDP-Glycosyltransferase/glycogen phosphorylase"/>
    <property type="match status" value="1"/>
</dbReference>
<keyword evidence="1" id="KW-0812">Transmembrane</keyword>
<feature type="domain" description="Glycosyl transferase family 1" evidence="2">
    <location>
        <begin position="220"/>
        <end position="361"/>
    </location>
</feature>
<evidence type="ECO:0000313" key="4">
    <source>
        <dbReference type="EMBL" id="QOS25447.1"/>
    </source>
</evidence>
<dbReference type="PANTHER" id="PTHR12526">
    <property type="entry name" value="GLYCOSYLTRANSFERASE"/>
    <property type="match status" value="1"/>
</dbReference>
<dbReference type="Pfam" id="PF00534">
    <property type="entry name" value="Glycos_transf_1"/>
    <property type="match status" value="1"/>
</dbReference>
<dbReference type="GO" id="GO:0016757">
    <property type="term" value="F:glycosyltransferase activity"/>
    <property type="evidence" value="ECO:0007669"/>
    <property type="project" value="InterPro"/>
</dbReference>
<dbReference type="AlphaFoldDB" id="A0A7M1W4H8"/>
<keyword evidence="1" id="KW-1133">Transmembrane helix</keyword>
<dbReference type="Gene3D" id="3.40.50.2000">
    <property type="entry name" value="Glycogen Phosphorylase B"/>
    <property type="match status" value="2"/>
</dbReference>
<evidence type="ECO:0000256" key="1">
    <source>
        <dbReference type="SAM" id="Phobius"/>
    </source>
</evidence>
<feature type="transmembrane region" description="Helical" evidence="1">
    <location>
        <begin position="77"/>
        <end position="99"/>
    </location>
</feature>
<dbReference type="GO" id="GO:1901135">
    <property type="term" value="P:carbohydrate derivative metabolic process"/>
    <property type="evidence" value="ECO:0007669"/>
    <property type="project" value="UniProtKB-ARBA"/>
</dbReference>
<dbReference type="InterPro" id="IPR001296">
    <property type="entry name" value="Glyco_trans_1"/>
</dbReference>
<sequence length="394" mass="44456">MQNSGKKTVLNVYPSKFGGGAQSVFKNTCELLKEKGDFISLNGSLDVDSDLVLKRSIFGISNIIRTFIYIKKNQVDIFHFHGGLTLGILFPFLLLIGWLKKNIRIVFTAHNYAMICPSQKRYHYKARKPCDRCSFSSLNMSYFSSGCEEKKIGIKLVKWMYSVNLRLALLGDMVSVLTPSTFSANVFKSNNIENIVVANNPVNFSNEKSQVNPQSIECLKNEIVFLGRFVEEKGVYDFCDEIISNKNYYKNVKVNLIGDGPEKNSIISMLEEHGIDFTDFGFCDKGRVKSILLNSNVIVVPSIWDETFGLVVAEAIFNFCIPVVSNRGALHEIVDKAGVGNVFDCSSSQDLHRAIEKSFSEYNEVEWNKVLLNLSLHLSDDNYFSHLKAVYDCK</sequence>
<proteinExistence type="predicted"/>
<gene>
    <name evidence="4" type="ORF">VP57_00030</name>
    <name evidence="3" type="ORF">VP58_00030</name>
</gene>
<organism evidence="3">
    <name type="scientific">Vibrio parahaemolyticus</name>
    <dbReference type="NCBI Taxonomy" id="670"/>
    <lineage>
        <taxon>Bacteria</taxon>
        <taxon>Pseudomonadati</taxon>
        <taxon>Pseudomonadota</taxon>
        <taxon>Gammaproteobacteria</taxon>
        <taxon>Vibrionales</taxon>
        <taxon>Vibrionaceae</taxon>
        <taxon>Vibrio</taxon>
    </lineage>
</organism>